<evidence type="ECO:0008006" key="3">
    <source>
        <dbReference type="Google" id="ProtNLM"/>
    </source>
</evidence>
<dbReference type="AlphaFoldDB" id="A0A9X2IS61"/>
<protein>
    <recommendedName>
        <fullName evidence="3">TfoX N-terminal domain-containing protein</fullName>
    </recommendedName>
</protein>
<dbReference type="RefSeq" id="WP_251943957.1">
    <property type="nucleotide sequence ID" value="NZ_JAMRYM010000008.1"/>
</dbReference>
<accession>A0A9X2IS61</accession>
<evidence type="ECO:0000313" key="1">
    <source>
        <dbReference type="EMBL" id="MCM6761592.1"/>
    </source>
</evidence>
<organism evidence="1 2">
    <name type="scientific">Rathayibacter rubneri</name>
    <dbReference type="NCBI Taxonomy" id="2950106"/>
    <lineage>
        <taxon>Bacteria</taxon>
        <taxon>Bacillati</taxon>
        <taxon>Actinomycetota</taxon>
        <taxon>Actinomycetes</taxon>
        <taxon>Micrococcales</taxon>
        <taxon>Microbacteriaceae</taxon>
        <taxon>Rathayibacter</taxon>
    </lineage>
</organism>
<dbReference type="Proteomes" id="UP001155240">
    <property type="component" value="Unassembled WGS sequence"/>
</dbReference>
<name>A0A9X2IS61_9MICO</name>
<gene>
    <name evidence="1" type="ORF">NB037_04095</name>
</gene>
<proteinExistence type="predicted"/>
<evidence type="ECO:0000313" key="2">
    <source>
        <dbReference type="Proteomes" id="UP001155240"/>
    </source>
</evidence>
<comment type="caution">
    <text evidence="1">The sequence shown here is derived from an EMBL/GenBank/DDBJ whole genome shotgun (WGS) entry which is preliminary data.</text>
</comment>
<reference evidence="1" key="1">
    <citation type="submission" date="2022-06" db="EMBL/GenBank/DDBJ databases">
        <title>Whole genome shotgun sequencing (WGS) of Rathayibacter sp. ZW T2_19, isolated from stored onions (Allium cepa).</title>
        <authorList>
            <person name="Stoll D.A."/>
            <person name="Huch M."/>
        </authorList>
    </citation>
    <scope>NUCLEOTIDE SEQUENCE</scope>
    <source>
        <strain evidence="1">ZW T2_19</strain>
    </source>
</reference>
<keyword evidence="2" id="KW-1185">Reference proteome</keyword>
<sequence>MSTGPGGTLAHRRALLEDLIEASGIDGVDIATMFGAPAIRFQGVIVCFLGGDEHLVVKLTREETLALVADGGAQPVVMGRRTLREWVSVPRLPDDRTSLERWSPHVVRALSLAHERAAGPTV</sequence>
<dbReference type="EMBL" id="JAMRYM010000008">
    <property type="protein sequence ID" value="MCM6761592.1"/>
    <property type="molecule type" value="Genomic_DNA"/>
</dbReference>